<dbReference type="Proteomes" id="UP000595841">
    <property type="component" value="Chromosome"/>
</dbReference>
<dbReference type="KEGG" id="pson:JI735_18445"/>
<dbReference type="AlphaFoldDB" id="A0A974P7E7"/>
<feature type="signal peptide" evidence="1">
    <location>
        <begin position="1"/>
        <end position="29"/>
    </location>
</feature>
<protein>
    <submittedName>
        <fullName evidence="2">DUF4367 domain-containing protein</fullName>
    </submittedName>
</protein>
<dbReference type="EMBL" id="CP068595">
    <property type="protein sequence ID" value="QQZ58740.1"/>
    <property type="molecule type" value="Genomic_DNA"/>
</dbReference>
<name>A0A974P7E7_9BACL</name>
<evidence type="ECO:0000256" key="1">
    <source>
        <dbReference type="SAM" id="SignalP"/>
    </source>
</evidence>
<evidence type="ECO:0000313" key="3">
    <source>
        <dbReference type="Proteomes" id="UP000595841"/>
    </source>
</evidence>
<organism evidence="2 3">
    <name type="scientific">Paenibacillus sonchi</name>
    <dbReference type="NCBI Taxonomy" id="373687"/>
    <lineage>
        <taxon>Bacteria</taxon>
        <taxon>Bacillati</taxon>
        <taxon>Bacillota</taxon>
        <taxon>Bacilli</taxon>
        <taxon>Bacillales</taxon>
        <taxon>Paenibacillaceae</taxon>
        <taxon>Paenibacillus</taxon>
        <taxon>Paenibacillus sonchi group</taxon>
    </lineage>
</organism>
<accession>A0A974P7E7</accession>
<dbReference type="RefSeq" id="WP_039838241.1">
    <property type="nucleotide sequence ID" value="NZ_CP068595.1"/>
</dbReference>
<proteinExistence type="predicted"/>
<gene>
    <name evidence="2" type="ORF">JI735_18445</name>
</gene>
<feature type="chain" id="PRO_5036963834" evidence="1">
    <location>
        <begin position="30"/>
        <end position="264"/>
    </location>
</feature>
<sequence length="264" mass="29685">MKFQKIAIAMTSLALLFGFTYDTAGTAQAETYVKGKTGLYKPSKKQLAEKKELDKRVEAIRAQVRAPGEIDYVIVKNMTINLPEGFDDWSIFEYNEGIKNYDEYLKKSKALQIPRLELAEVPEGYQFTGASIYTSRPPLSSAEDKKISSQLLAEYKAAGKNFYTKRISFKNRTGVSLSYKKGKSGFFVSIVPTFTEPSNMKAKTMKKDKLTIAGQEVTYTEEGDYLRLQWDDKDAKFTHTVGSNNNGLTKEELKAIAKQLIAAQ</sequence>
<evidence type="ECO:0000313" key="2">
    <source>
        <dbReference type="EMBL" id="QQZ58740.1"/>
    </source>
</evidence>
<keyword evidence="3" id="KW-1185">Reference proteome</keyword>
<reference evidence="2 3" key="1">
    <citation type="submission" date="2021-01" db="EMBL/GenBank/DDBJ databases">
        <title>Whole genome sequence of Paenibacillus sonchi LMG 24727 for comparative genomics.</title>
        <authorList>
            <person name="Lee G."/>
            <person name="Kim M.-J."/>
            <person name="Lim K."/>
            <person name="Shin J.-H."/>
        </authorList>
    </citation>
    <scope>NUCLEOTIDE SEQUENCE [LARGE SCALE GENOMIC DNA]</scope>
    <source>
        <strain evidence="2 3">LMG 24727</strain>
    </source>
</reference>
<keyword evidence="1" id="KW-0732">Signal</keyword>